<accession>A0AA38NY95</accession>
<reference evidence="2" key="1">
    <citation type="submission" date="2022-08" db="EMBL/GenBank/DDBJ databases">
        <authorList>
            <consortium name="DOE Joint Genome Institute"/>
            <person name="Min B."/>
            <person name="Riley R."/>
            <person name="Sierra-Patev S."/>
            <person name="Naranjo-Ortiz M."/>
            <person name="Looney B."/>
            <person name="Konkel Z."/>
            <person name="Slot J.C."/>
            <person name="Sakamoto Y."/>
            <person name="Steenwyk J.L."/>
            <person name="Rokas A."/>
            <person name="Carro J."/>
            <person name="Camarero S."/>
            <person name="Ferreira P."/>
            <person name="Molpeceres G."/>
            <person name="Ruiz-Duenas F.J."/>
            <person name="Serrano A."/>
            <person name="Henrissat B."/>
            <person name="Drula E."/>
            <person name="Hughes K.W."/>
            <person name="Mata J.L."/>
            <person name="Ishikawa N.K."/>
            <person name="Vargas-Isla R."/>
            <person name="Ushijima S."/>
            <person name="Smith C.A."/>
            <person name="Ahrendt S."/>
            <person name="Andreopoulos W."/>
            <person name="He G."/>
            <person name="Labutti K."/>
            <person name="Lipzen A."/>
            <person name="Ng V."/>
            <person name="Sandor L."/>
            <person name="Barry K."/>
            <person name="Martinez A.T."/>
            <person name="Xiao Y."/>
            <person name="Gibbons J.G."/>
            <person name="Terashima K."/>
            <person name="Hibbett D.S."/>
            <person name="Grigoriev I.V."/>
        </authorList>
    </citation>
    <scope>NUCLEOTIDE SEQUENCE</scope>
    <source>
        <strain evidence="2">TFB9207</strain>
    </source>
</reference>
<comment type="caution">
    <text evidence="2">The sequence shown here is derived from an EMBL/GenBank/DDBJ whole genome shotgun (WGS) entry which is preliminary data.</text>
</comment>
<feature type="region of interest" description="Disordered" evidence="1">
    <location>
        <begin position="215"/>
        <end position="244"/>
    </location>
</feature>
<dbReference type="EMBL" id="MU806832">
    <property type="protein sequence ID" value="KAJ3832864.1"/>
    <property type="molecule type" value="Genomic_DNA"/>
</dbReference>
<name>A0AA38NY95_9AGAR</name>
<keyword evidence="3" id="KW-1185">Reference proteome</keyword>
<sequence>MAHSQGDEIPPDFETRHHYYKEKIEITKLQFMRDLVSGCKLAFDRNRLECDLYALWDSVLHGFTCRTQDPSSEISVKPHSQFRAEFQHPNGHRTYKVPDNVVLEHNDTNKRILLFWVEVKALEGESLWFTDDAKTQAEMIVFNTIAQINAQAQYLREELKIKQLPHAVLSNFKMYGIAAAGPYFNLLEYTNAIMSPNYFSSEHARRNARVTRAWSRQQAANNIEEDEDEEEDDREDPHTQPRFPLGSGVKCLFTNVPVQEHKLNLPINEIRLSPDLLDAFRLILEQREEVRAVMQNITWFDCNVGPLPLIGDNNDSDDE</sequence>
<feature type="compositionally biased region" description="Acidic residues" evidence="1">
    <location>
        <begin position="223"/>
        <end position="234"/>
    </location>
</feature>
<dbReference type="Proteomes" id="UP001163846">
    <property type="component" value="Unassembled WGS sequence"/>
</dbReference>
<evidence type="ECO:0000256" key="1">
    <source>
        <dbReference type="SAM" id="MobiDB-lite"/>
    </source>
</evidence>
<evidence type="ECO:0000313" key="3">
    <source>
        <dbReference type="Proteomes" id="UP001163846"/>
    </source>
</evidence>
<dbReference type="AlphaFoldDB" id="A0AA38NY95"/>
<organism evidence="2 3">
    <name type="scientific">Lentinula raphanica</name>
    <dbReference type="NCBI Taxonomy" id="153919"/>
    <lineage>
        <taxon>Eukaryota</taxon>
        <taxon>Fungi</taxon>
        <taxon>Dikarya</taxon>
        <taxon>Basidiomycota</taxon>
        <taxon>Agaricomycotina</taxon>
        <taxon>Agaricomycetes</taxon>
        <taxon>Agaricomycetidae</taxon>
        <taxon>Agaricales</taxon>
        <taxon>Marasmiineae</taxon>
        <taxon>Omphalotaceae</taxon>
        <taxon>Lentinula</taxon>
    </lineage>
</organism>
<gene>
    <name evidence="2" type="ORF">F5878DRAFT_666175</name>
</gene>
<proteinExistence type="predicted"/>
<evidence type="ECO:0000313" key="2">
    <source>
        <dbReference type="EMBL" id="KAJ3832864.1"/>
    </source>
</evidence>
<protein>
    <submittedName>
        <fullName evidence="2">Uncharacterized protein</fullName>
    </submittedName>
</protein>